<dbReference type="GO" id="GO:0004864">
    <property type="term" value="F:protein phosphatase inhibitor activity"/>
    <property type="evidence" value="ECO:0007669"/>
    <property type="project" value="TreeGrafter"/>
</dbReference>
<dbReference type="SUPFAM" id="SSF55961">
    <property type="entry name" value="Bet v1-like"/>
    <property type="match status" value="1"/>
</dbReference>
<dbReference type="GO" id="GO:0005634">
    <property type="term" value="C:nucleus"/>
    <property type="evidence" value="ECO:0007669"/>
    <property type="project" value="TreeGrafter"/>
</dbReference>
<dbReference type="GO" id="GO:0009820">
    <property type="term" value="P:alkaloid metabolic process"/>
    <property type="evidence" value="ECO:0007669"/>
    <property type="project" value="UniProtKB-KW"/>
</dbReference>
<dbReference type="PANTHER" id="PTHR31213">
    <property type="entry name" value="OS08G0374000 PROTEIN-RELATED"/>
    <property type="match status" value="1"/>
</dbReference>
<evidence type="ECO:0000256" key="2">
    <source>
        <dbReference type="ARBA" id="ARBA00022589"/>
    </source>
</evidence>
<dbReference type="PANTHER" id="PTHR31213:SF19">
    <property type="entry name" value="BET V I_MAJOR LATEX PROTEIN DOMAIN-CONTAINING PROTEIN"/>
    <property type="match status" value="1"/>
</dbReference>
<feature type="domain" description="Bet v I/Major latex protein" evidence="3">
    <location>
        <begin position="50"/>
        <end position="204"/>
    </location>
</feature>
<sequence length="312" mass="35329">MQPQNPHVALRIILLVDSRVIVLPTQIEECQLRTFHAKLGNHEKNVLARMIEKELKHELEVGASADEIWGVYSSPDLNKYLLVELLPGVFEKHQVLHGDGDVGTIIFVKFVPGIVPRWFKEKFVTVDHKKRLMEVEMIEGGYLLMGCTFYMDTIHILEKGPDSCVILSKVTYQVPNEEIERKVAPYISTASLASMATAISNYVMNKRKKLLHELQVAASAKDEYYWDVYSNPSDMPKLVLQLLPIVFKEMEIAKSNDGRHGVHELRIAVPPGTNNEEKLYIWSGVKGSENSGKGLPDALTVSRISTYKEQMK</sequence>
<proteinExistence type="inferred from homology"/>
<dbReference type="Pfam" id="PF00407">
    <property type="entry name" value="Bet_v_1"/>
    <property type="match status" value="1"/>
</dbReference>
<dbReference type="Gene3D" id="3.30.530.20">
    <property type="match status" value="1"/>
</dbReference>
<dbReference type="GO" id="GO:0010427">
    <property type="term" value="F:abscisic acid binding"/>
    <property type="evidence" value="ECO:0007669"/>
    <property type="project" value="TreeGrafter"/>
</dbReference>
<dbReference type="CDD" id="cd07816">
    <property type="entry name" value="Bet_v1-like"/>
    <property type="match status" value="1"/>
</dbReference>
<gene>
    <name evidence="4" type="ORF">Sjap_026221</name>
</gene>
<protein>
    <recommendedName>
        <fullName evidence="3">Bet v I/Major latex protein domain-containing protein</fullName>
    </recommendedName>
</protein>
<evidence type="ECO:0000313" key="4">
    <source>
        <dbReference type="EMBL" id="KAK9085810.1"/>
    </source>
</evidence>
<dbReference type="GO" id="GO:0006952">
    <property type="term" value="P:defense response"/>
    <property type="evidence" value="ECO:0007669"/>
    <property type="project" value="InterPro"/>
</dbReference>
<dbReference type="InterPro" id="IPR000916">
    <property type="entry name" value="Bet_v_I/MLP"/>
</dbReference>
<comment type="similarity">
    <text evidence="1">Belongs to the BetVI family.</text>
</comment>
<accession>A0AAP0E344</accession>
<dbReference type="GO" id="GO:0009738">
    <property type="term" value="P:abscisic acid-activated signaling pathway"/>
    <property type="evidence" value="ECO:0007669"/>
    <property type="project" value="TreeGrafter"/>
</dbReference>
<evidence type="ECO:0000256" key="1">
    <source>
        <dbReference type="ARBA" id="ARBA00009744"/>
    </source>
</evidence>
<dbReference type="InterPro" id="IPR023393">
    <property type="entry name" value="START-like_dom_sf"/>
</dbReference>
<dbReference type="AlphaFoldDB" id="A0AAP0E344"/>
<evidence type="ECO:0000313" key="5">
    <source>
        <dbReference type="Proteomes" id="UP001417504"/>
    </source>
</evidence>
<evidence type="ECO:0000259" key="3">
    <source>
        <dbReference type="Pfam" id="PF00407"/>
    </source>
</evidence>
<dbReference type="GO" id="GO:0005737">
    <property type="term" value="C:cytoplasm"/>
    <property type="evidence" value="ECO:0007669"/>
    <property type="project" value="TreeGrafter"/>
</dbReference>
<dbReference type="Proteomes" id="UP001417504">
    <property type="component" value="Unassembled WGS sequence"/>
</dbReference>
<name>A0AAP0E344_9MAGN</name>
<dbReference type="EMBL" id="JBBNAE010000011">
    <property type="protein sequence ID" value="KAK9085810.1"/>
    <property type="molecule type" value="Genomic_DNA"/>
</dbReference>
<keyword evidence="5" id="KW-1185">Reference proteome</keyword>
<dbReference type="GO" id="GO:0038023">
    <property type="term" value="F:signaling receptor activity"/>
    <property type="evidence" value="ECO:0007669"/>
    <property type="project" value="TreeGrafter"/>
</dbReference>
<organism evidence="4 5">
    <name type="scientific">Stephania japonica</name>
    <dbReference type="NCBI Taxonomy" id="461633"/>
    <lineage>
        <taxon>Eukaryota</taxon>
        <taxon>Viridiplantae</taxon>
        <taxon>Streptophyta</taxon>
        <taxon>Embryophyta</taxon>
        <taxon>Tracheophyta</taxon>
        <taxon>Spermatophyta</taxon>
        <taxon>Magnoliopsida</taxon>
        <taxon>Ranunculales</taxon>
        <taxon>Menispermaceae</taxon>
        <taxon>Menispermoideae</taxon>
        <taxon>Cissampelideae</taxon>
        <taxon>Stephania</taxon>
    </lineage>
</organism>
<dbReference type="InterPro" id="IPR050279">
    <property type="entry name" value="Plant_def-hormone_signal"/>
</dbReference>
<keyword evidence="2" id="KW-0017">Alkaloid metabolism</keyword>
<comment type="caution">
    <text evidence="4">The sequence shown here is derived from an EMBL/GenBank/DDBJ whole genome shotgun (WGS) entry which is preliminary data.</text>
</comment>
<reference evidence="4 5" key="1">
    <citation type="submission" date="2024-01" db="EMBL/GenBank/DDBJ databases">
        <title>Genome assemblies of Stephania.</title>
        <authorList>
            <person name="Yang L."/>
        </authorList>
    </citation>
    <scope>NUCLEOTIDE SEQUENCE [LARGE SCALE GENOMIC DNA]</scope>
    <source>
        <strain evidence="4">QJT</strain>
        <tissue evidence="4">Leaf</tissue>
    </source>
</reference>